<keyword evidence="3" id="KW-1185">Reference proteome</keyword>
<proteinExistence type="predicted"/>
<sequence length="144" mass="15383">MSSPAAHQPADLLAAWWRTYRGRAEDYGLIPAGPARAPGGETWPGLAPAQRSAADPDEHAAAVSFAAVVRSWEDRFGVRVVGVGFATLHLSVAAPPLCLEDARVLAAEHLAFCPDVLGQAPHPHTLAAYAEHLVDAGAWNFWWD</sequence>
<evidence type="ECO:0000259" key="1">
    <source>
        <dbReference type="Pfam" id="PF14062"/>
    </source>
</evidence>
<dbReference type="EMBL" id="JACHJD010000035">
    <property type="protein sequence ID" value="MBB5109691.1"/>
    <property type="molecule type" value="Genomic_DNA"/>
</dbReference>
<evidence type="ECO:0000313" key="2">
    <source>
        <dbReference type="EMBL" id="MBB5109691.1"/>
    </source>
</evidence>
<name>A0A7W8EZ93_STRST</name>
<gene>
    <name evidence="2" type="ORF">FHS40_008821</name>
</gene>
<comment type="caution">
    <text evidence="2">The sequence shown here is derived from an EMBL/GenBank/DDBJ whole genome shotgun (WGS) entry which is preliminary data.</text>
</comment>
<organism evidence="2 3">
    <name type="scientific">Streptomyces spectabilis</name>
    <dbReference type="NCBI Taxonomy" id="68270"/>
    <lineage>
        <taxon>Bacteria</taxon>
        <taxon>Bacillati</taxon>
        <taxon>Actinomycetota</taxon>
        <taxon>Actinomycetes</taxon>
        <taxon>Kitasatosporales</taxon>
        <taxon>Streptomycetaceae</taxon>
        <taxon>Streptomyces</taxon>
    </lineage>
</organism>
<accession>A0A7W8EZ93</accession>
<reference evidence="2 3" key="1">
    <citation type="submission" date="2020-08" db="EMBL/GenBank/DDBJ databases">
        <title>Genomic Encyclopedia of Type Strains, Phase III (KMG-III): the genomes of soil and plant-associated and newly described type strains.</title>
        <authorList>
            <person name="Whitman W."/>
        </authorList>
    </citation>
    <scope>NUCLEOTIDE SEQUENCE [LARGE SCALE GENOMIC DNA]</scope>
    <source>
        <strain evidence="2 3">CECT 3146</strain>
    </source>
</reference>
<evidence type="ECO:0000313" key="3">
    <source>
        <dbReference type="Proteomes" id="UP000549009"/>
    </source>
</evidence>
<dbReference type="Proteomes" id="UP000549009">
    <property type="component" value="Unassembled WGS sequence"/>
</dbReference>
<feature type="domain" description="DUF4253" evidence="1">
    <location>
        <begin position="57"/>
        <end position="144"/>
    </location>
</feature>
<protein>
    <recommendedName>
        <fullName evidence="1">DUF4253 domain-containing protein</fullName>
    </recommendedName>
</protein>
<dbReference type="RefSeq" id="WP_184926656.1">
    <property type="nucleotide sequence ID" value="NZ_BMSQ01000071.1"/>
</dbReference>
<dbReference type="Pfam" id="PF14062">
    <property type="entry name" value="DUF4253"/>
    <property type="match status" value="1"/>
</dbReference>
<dbReference type="AlphaFoldDB" id="A0A7W8EZ93"/>
<dbReference type="InterPro" id="IPR025349">
    <property type="entry name" value="DUF4253"/>
</dbReference>